<accession>A0A6G1JK13</accession>
<evidence type="ECO:0000313" key="2">
    <source>
        <dbReference type="EMBL" id="KAF2690499.1"/>
    </source>
</evidence>
<reference evidence="2" key="1">
    <citation type="journal article" date="2020" name="Stud. Mycol.">
        <title>101 Dothideomycetes genomes: a test case for predicting lifestyles and emergence of pathogens.</title>
        <authorList>
            <person name="Haridas S."/>
            <person name="Albert R."/>
            <person name="Binder M."/>
            <person name="Bloem J."/>
            <person name="Labutti K."/>
            <person name="Salamov A."/>
            <person name="Andreopoulos B."/>
            <person name="Baker S."/>
            <person name="Barry K."/>
            <person name="Bills G."/>
            <person name="Bluhm B."/>
            <person name="Cannon C."/>
            <person name="Castanera R."/>
            <person name="Culley D."/>
            <person name="Daum C."/>
            <person name="Ezra D."/>
            <person name="Gonzalez J."/>
            <person name="Henrissat B."/>
            <person name="Kuo A."/>
            <person name="Liang C."/>
            <person name="Lipzen A."/>
            <person name="Lutzoni F."/>
            <person name="Magnuson J."/>
            <person name="Mondo S."/>
            <person name="Nolan M."/>
            <person name="Ohm R."/>
            <person name="Pangilinan J."/>
            <person name="Park H.-J."/>
            <person name="Ramirez L."/>
            <person name="Alfaro M."/>
            <person name="Sun H."/>
            <person name="Tritt A."/>
            <person name="Yoshinaga Y."/>
            <person name="Zwiers L.-H."/>
            <person name="Turgeon B."/>
            <person name="Goodwin S."/>
            <person name="Spatafora J."/>
            <person name="Crous P."/>
            <person name="Grigoriev I."/>
        </authorList>
    </citation>
    <scope>NUCLEOTIDE SEQUENCE</scope>
    <source>
        <strain evidence="2">CBS 122367</strain>
    </source>
</reference>
<keyword evidence="3" id="KW-1185">Reference proteome</keyword>
<dbReference type="AlphaFoldDB" id="A0A6G1JK13"/>
<gene>
    <name evidence="2" type="ORF">K458DRAFT_383608</name>
</gene>
<feature type="compositionally biased region" description="Polar residues" evidence="1">
    <location>
        <begin position="38"/>
        <end position="53"/>
    </location>
</feature>
<name>A0A6G1JK13_9PLEO</name>
<sequence length="307" mass="34552">MSSQDEEQEQRSTTPVKEAPLALGDTIYTEEEALLTPNIDTDSVTDVEPSTNDVAADSVESPLREPDARPTSHPPDPLPVAPNPGEDHVSYLDRLPFSSSGTKFFSQLHFTGPDQWRHASTFRRDNRRPSIQPGDNPIISQVLHYRKSGVSEMCKATVNLVDIMDGEDSTERRYFELATKSLMALRGFEPKEFDAMAGTEMDQAQSCYARLSNVFMTLKSHERICYDVMTEPSRATSVRKQNRKYENASFLSQSIPASDNMPGRKRSWANGDIGSRYPYGSAVEEEVNMSMEWVKKVQSKLPWDRSS</sequence>
<feature type="compositionally biased region" description="Pro residues" evidence="1">
    <location>
        <begin position="72"/>
        <end position="82"/>
    </location>
</feature>
<protein>
    <submittedName>
        <fullName evidence="2">Uncharacterized protein</fullName>
    </submittedName>
</protein>
<proteinExistence type="predicted"/>
<evidence type="ECO:0000313" key="3">
    <source>
        <dbReference type="Proteomes" id="UP000799291"/>
    </source>
</evidence>
<evidence type="ECO:0000256" key="1">
    <source>
        <dbReference type="SAM" id="MobiDB-lite"/>
    </source>
</evidence>
<feature type="region of interest" description="Disordered" evidence="1">
    <location>
        <begin position="1"/>
        <end position="86"/>
    </location>
</feature>
<dbReference type="EMBL" id="MU005571">
    <property type="protein sequence ID" value="KAF2690499.1"/>
    <property type="molecule type" value="Genomic_DNA"/>
</dbReference>
<dbReference type="Proteomes" id="UP000799291">
    <property type="component" value="Unassembled WGS sequence"/>
</dbReference>
<organism evidence="2 3">
    <name type="scientific">Lentithecium fluviatile CBS 122367</name>
    <dbReference type="NCBI Taxonomy" id="1168545"/>
    <lineage>
        <taxon>Eukaryota</taxon>
        <taxon>Fungi</taxon>
        <taxon>Dikarya</taxon>
        <taxon>Ascomycota</taxon>
        <taxon>Pezizomycotina</taxon>
        <taxon>Dothideomycetes</taxon>
        <taxon>Pleosporomycetidae</taxon>
        <taxon>Pleosporales</taxon>
        <taxon>Massarineae</taxon>
        <taxon>Lentitheciaceae</taxon>
        <taxon>Lentithecium</taxon>
    </lineage>
</organism>